<gene>
    <name evidence="2" type="ORF">FK256_05235</name>
</gene>
<dbReference type="InterPro" id="IPR043129">
    <property type="entry name" value="ATPase_NBD"/>
</dbReference>
<dbReference type="EMBL" id="VICB01000005">
    <property type="protein sequence ID" value="TQD43709.1"/>
    <property type="molecule type" value="Genomic_DNA"/>
</dbReference>
<proteinExistence type="inferred from homology"/>
<organism evidence="2 3">
    <name type="scientific">Actinomyces johnsonii</name>
    <dbReference type="NCBI Taxonomy" id="544581"/>
    <lineage>
        <taxon>Bacteria</taxon>
        <taxon>Bacillati</taxon>
        <taxon>Actinomycetota</taxon>
        <taxon>Actinomycetes</taxon>
        <taxon>Actinomycetales</taxon>
        <taxon>Actinomycetaceae</taxon>
        <taxon>Actinomyces</taxon>
    </lineage>
</organism>
<protein>
    <submittedName>
        <fullName evidence="2">ROK family protein</fullName>
    </submittedName>
</protein>
<name>A0A508A1H5_9ACTO</name>
<dbReference type="SUPFAM" id="SSF53067">
    <property type="entry name" value="Actin-like ATPase domain"/>
    <property type="match status" value="1"/>
</dbReference>
<dbReference type="Proteomes" id="UP000319010">
    <property type="component" value="Unassembled WGS sequence"/>
</dbReference>
<dbReference type="Gene3D" id="3.30.420.40">
    <property type="match status" value="2"/>
</dbReference>
<evidence type="ECO:0000313" key="3">
    <source>
        <dbReference type="Proteomes" id="UP000319010"/>
    </source>
</evidence>
<dbReference type="AlphaFoldDB" id="A0A508A1H5"/>
<comment type="similarity">
    <text evidence="1">Belongs to the ROK (NagC/XylR) family.</text>
</comment>
<dbReference type="RefSeq" id="WP_141423969.1">
    <property type="nucleotide sequence ID" value="NZ_JASPFB010000002.1"/>
</dbReference>
<reference evidence="2 3" key="1">
    <citation type="submission" date="2019-06" db="EMBL/GenBank/DDBJ databases">
        <title>Draft genome sequence of Actinomyces johnsonii CCUG 34287T.</title>
        <authorList>
            <person name="Salva-Serra F."/>
            <person name="Cardew S."/>
            <person name="Moore E."/>
        </authorList>
    </citation>
    <scope>NUCLEOTIDE SEQUENCE [LARGE SCALE GENOMIC DNA]</scope>
    <source>
        <strain evidence="2 3">CCUG 34287</strain>
    </source>
</reference>
<dbReference type="PANTHER" id="PTHR18964">
    <property type="entry name" value="ROK (REPRESSOR, ORF, KINASE) FAMILY"/>
    <property type="match status" value="1"/>
</dbReference>
<comment type="caution">
    <text evidence="2">The sequence shown here is derived from an EMBL/GenBank/DDBJ whole genome shotgun (WGS) entry which is preliminary data.</text>
</comment>
<accession>A0A508A1H5</accession>
<evidence type="ECO:0000313" key="2">
    <source>
        <dbReference type="EMBL" id="TQD43709.1"/>
    </source>
</evidence>
<sequence length="349" mass="35657">MGHPADLSECSRPKGRAVALGVDVGADGMTAVVSDGRGRVVRSLERPVPEDCRSDGRRLAEEIGGAVASLCASAVDELADEGKDRTAQAPVLIVGVCVPGVVDEDRGQICRSAVLGLQDVPLASHVSRFLPVPAESAEVLLYQDARCGAWAESRWGAGGASCLYLSIGKSIASAVLLDGVPAPGGDRAGQVGQVLVSDPDWSGERARLEDVASVDAMVGRYTAGIVDDSAASLNSSDGFSTGGAGFSASGLESLLSAMRSGDREARRVWDTGLDALADLIARGAGLLGPLDVVVSSELTRAGEAVFLEPLRGRVADLMAGLPAPSLLSARLGKTGSALGASGRALEDWQ</sequence>
<dbReference type="InterPro" id="IPR000600">
    <property type="entry name" value="ROK"/>
</dbReference>
<dbReference type="PANTHER" id="PTHR18964:SF149">
    <property type="entry name" value="BIFUNCTIONAL UDP-N-ACETYLGLUCOSAMINE 2-EPIMERASE_N-ACETYLMANNOSAMINE KINASE"/>
    <property type="match status" value="1"/>
</dbReference>
<dbReference type="Pfam" id="PF00480">
    <property type="entry name" value="ROK"/>
    <property type="match status" value="1"/>
</dbReference>
<evidence type="ECO:0000256" key="1">
    <source>
        <dbReference type="ARBA" id="ARBA00006479"/>
    </source>
</evidence>